<feature type="transmembrane region" description="Helical" evidence="5">
    <location>
        <begin position="134"/>
        <end position="153"/>
    </location>
</feature>
<feature type="transmembrane region" description="Helical" evidence="5">
    <location>
        <begin position="413"/>
        <end position="444"/>
    </location>
</feature>
<dbReference type="EMBL" id="FNGH01000004">
    <property type="protein sequence ID" value="SDL35951.1"/>
    <property type="molecule type" value="Genomic_DNA"/>
</dbReference>
<accession>A0A1G9JF07</accession>
<dbReference type="PANTHER" id="PTHR11814">
    <property type="entry name" value="SULFATE TRANSPORTER"/>
    <property type="match status" value="1"/>
</dbReference>
<dbReference type="Pfam" id="PF00916">
    <property type="entry name" value="Sulfate_transp"/>
    <property type="match status" value="1"/>
</dbReference>
<dbReference type="Pfam" id="PF01740">
    <property type="entry name" value="STAS"/>
    <property type="match status" value="1"/>
</dbReference>
<dbReference type="InterPro" id="IPR001902">
    <property type="entry name" value="SLC26A/SulP_fam"/>
</dbReference>
<dbReference type="CDD" id="cd07042">
    <property type="entry name" value="STAS_SulP_like_sulfate_transporter"/>
    <property type="match status" value="1"/>
</dbReference>
<evidence type="ECO:0000256" key="1">
    <source>
        <dbReference type="ARBA" id="ARBA00004141"/>
    </source>
</evidence>
<feature type="transmembrane region" description="Helical" evidence="5">
    <location>
        <begin position="283"/>
        <end position="305"/>
    </location>
</feature>
<keyword evidence="8" id="KW-1185">Reference proteome</keyword>
<evidence type="ECO:0000256" key="4">
    <source>
        <dbReference type="ARBA" id="ARBA00023136"/>
    </source>
</evidence>
<dbReference type="NCBIfam" id="NF008660">
    <property type="entry name" value="PRK11660.1"/>
    <property type="match status" value="1"/>
</dbReference>
<protein>
    <submittedName>
        <fullName evidence="7">Sulfate permease, SulP family</fullName>
    </submittedName>
</protein>
<proteinExistence type="predicted"/>
<feature type="transmembrane region" description="Helical" evidence="5">
    <location>
        <begin position="213"/>
        <end position="231"/>
    </location>
</feature>
<evidence type="ECO:0000313" key="8">
    <source>
        <dbReference type="Proteomes" id="UP000199107"/>
    </source>
</evidence>
<keyword evidence="4 5" id="KW-0472">Membrane</keyword>
<dbReference type="Proteomes" id="UP000199107">
    <property type="component" value="Unassembled WGS sequence"/>
</dbReference>
<dbReference type="InterPro" id="IPR002645">
    <property type="entry name" value="STAS_dom"/>
</dbReference>
<feature type="transmembrane region" description="Helical" evidence="5">
    <location>
        <begin position="363"/>
        <end position="393"/>
    </location>
</feature>
<comment type="subcellular location">
    <subcellularLocation>
        <location evidence="1">Membrane</location>
        <topology evidence="1">Multi-pass membrane protein</topology>
    </subcellularLocation>
</comment>
<keyword evidence="2 5" id="KW-0812">Transmembrane</keyword>
<sequence length="592" mass="62011">MSRRHKRSRYSLPQPGSALLTSWRLGYGLTELKRDLLAGLTIGIVAVPLSMALAIATGVPPQHGLYTAIVAGAIIALTGGSRFNVSGPTAAFVVILFPIVASHGLGGLLIATLMAGLILVALGLARLGNLIQFVPYPVVLGFTAGIAVVIALLQLPDFLGLAEVDIGDSTLHNLAAIAHAAPSLAPAEFGIGLLTLASLILWPRLKTPVPAPLVGLAVGTLATLAIAPLGVEIDTIASRFSWEHQGQTGSGIPPFAPTLLLPWRLPGADGTPLTVDFALIRELLGPALAIAMLAAIESLLCGVVADGLTRTRHDPNAELIGQGLGNIAVPFFGGITATAALARTATNIRSGACSPLAAVVHALVVLLAVVALAEVLALVPMAALAALLFVIAWNMSEARHFVHTLKSAPGSDVAILVICFLLTVVFDMVLAVAVGIGLAAALFIRRMAHLTHARRLEPDSDEQTRDLPPQVALYDINGPLFFGAAEKAVSTLRVVDPEVRVVMLDMRDVPSLDATAIVALQSLVEELATRQVGLIFIGMPARMVLKLKRAGVRRQAGHLAAVRHPPQARRLAKRWLVSTPDISMGETRRLAE</sequence>
<feature type="domain" description="STAS" evidence="6">
    <location>
        <begin position="469"/>
        <end position="552"/>
    </location>
</feature>
<feature type="transmembrane region" description="Helical" evidence="5">
    <location>
        <begin position="325"/>
        <end position="342"/>
    </location>
</feature>
<dbReference type="InterPro" id="IPR036513">
    <property type="entry name" value="STAS_dom_sf"/>
</dbReference>
<dbReference type="SUPFAM" id="SSF52091">
    <property type="entry name" value="SpoIIaa-like"/>
    <property type="match status" value="1"/>
</dbReference>
<keyword evidence="3 5" id="KW-1133">Transmembrane helix</keyword>
<dbReference type="PROSITE" id="PS50801">
    <property type="entry name" value="STAS"/>
    <property type="match status" value="1"/>
</dbReference>
<evidence type="ECO:0000256" key="3">
    <source>
        <dbReference type="ARBA" id="ARBA00022989"/>
    </source>
</evidence>
<name>A0A1G9JF07_9GAMM</name>
<gene>
    <name evidence="7" type="ORF">SAMN05192555_10416</name>
</gene>
<dbReference type="AlphaFoldDB" id="A0A1G9JF07"/>
<dbReference type="STRING" id="48727.SAMN05192555_10416"/>
<organism evidence="7 8">
    <name type="scientific">Franzmannia pantelleriensis</name>
    <dbReference type="NCBI Taxonomy" id="48727"/>
    <lineage>
        <taxon>Bacteria</taxon>
        <taxon>Pseudomonadati</taxon>
        <taxon>Pseudomonadota</taxon>
        <taxon>Gammaproteobacteria</taxon>
        <taxon>Oceanospirillales</taxon>
        <taxon>Halomonadaceae</taxon>
        <taxon>Franzmannia</taxon>
    </lineage>
</organism>
<feature type="transmembrane region" description="Helical" evidence="5">
    <location>
        <begin position="65"/>
        <end position="85"/>
    </location>
</feature>
<dbReference type="GO" id="GO:0016020">
    <property type="term" value="C:membrane"/>
    <property type="evidence" value="ECO:0007669"/>
    <property type="project" value="UniProtKB-SubCell"/>
</dbReference>
<reference evidence="8" key="1">
    <citation type="submission" date="2016-10" db="EMBL/GenBank/DDBJ databases">
        <authorList>
            <person name="Varghese N."/>
            <person name="Submissions S."/>
        </authorList>
    </citation>
    <scope>NUCLEOTIDE SEQUENCE [LARGE SCALE GENOMIC DNA]</scope>
    <source>
        <strain evidence="8">AAP</strain>
    </source>
</reference>
<dbReference type="InterPro" id="IPR011547">
    <property type="entry name" value="SLC26A/SulP_dom"/>
</dbReference>
<evidence type="ECO:0000256" key="5">
    <source>
        <dbReference type="SAM" id="Phobius"/>
    </source>
</evidence>
<evidence type="ECO:0000256" key="2">
    <source>
        <dbReference type="ARBA" id="ARBA00022692"/>
    </source>
</evidence>
<evidence type="ECO:0000259" key="6">
    <source>
        <dbReference type="PROSITE" id="PS50801"/>
    </source>
</evidence>
<dbReference type="GO" id="GO:0055085">
    <property type="term" value="P:transmembrane transport"/>
    <property type="evidence" value="ECO:0007669"/>
    <property type="project" value="InterPro"/>
</dbReference>
<feature type="transmembrane region" description="Helical" evidence="5">
    <location>
        <begin position="92"/>
        <end position="122"/>
    </location>
</feature>
<evidence type="ECO:0000313" key="7">
    <source>
        <dbReference type="EMBL" id="SDL35951.1"/>
    </source>
</evidence>
<dbReference type="RefSeq" id="WP_089657609.1">
    <property type="nucleotide sequence ID" value="NZ_FNGH01000004.1"/>
</dbReference>
<feature type="transmembrane region" description="Helical" evidence="5">
    <location>
        <begin position="174"/>
        <end position="201"/>
    </location>
</feature>
<dbReference type="Gene3D" id="3.30.750.24">
    <property type="entry name" value="STAS domain"/>
    <property type="match status" value="1"/>
</dbReference>
<dbReference type="OrthoDB" id="9769739at2"/>
<feature type="transmembrane region" description="Helical" evidence="5">
    <location>
        <begin position="36"/>
        <end position="59"/>
    </location>
</feature>